<dbReference type="PIR" id="T32062">
    <property type="entry name" value="T32062"/>
</dbReference>
<dbReference type="InterPro" id="IPR034113">
    <property type="entry name" value="SCP_GAPR1-like"/>
</dbReference>
<dbReference type="PANTHER" id="PTHR10334">
    <property type="entry name" value="CYSTEINE-RICH SECRETORY PROTEIN-RELATED"/>
    <property type="match status" value="1"/>
</dbReference>
<feature type="domain" description="SCP" evidence="1">
    <location>
        <begin position="45"/>
        <end position="191"/>
    </location>
</feature>
<organism evidence="2 3">
    <name type="scientific">Caenorhabditis elegans</name>
    <dbReference type="NCBI Taxonomy" id="6239"/>
    <lineage>
        <taxon>Eukaryota</taxon>
        <taxon>Metazoa</taxon>
        <taxon>Ecdysozoa</taxon>
        <taxon>Nematoda</taxon>
        <taxon>Chromadorea</taxon>
        <taxon>Rhabditida</taxon>
        <taxon>Rhabditina</taxon>
        <taxon>Rhabditomorpha</taxon>
        <taxon>Rhabditoidea</taxon>
        <taxon>Rhabditidae</taxon>
        <taxon>Peloderinae</taxon>
        <taxon>Caenorhabditis</taxon>
    </lineage>
</organism>
<dbReference type="SUPFAM" id="SSF55797">
    <property type="entry name" value="PR-1-like"/>
    <property type="match status" value="1"/>
</dbReference>
<dbReference type="PhylomeDB" id="Q95X90"/>
<dbReference type="InterPro" id="IPR035940">
    <property type="entry name" value="CAP_sf"/>
</dbReference>
<dbReference type="SMART" id="SM00198">
    <property type="entry name" value="SCP"/>
    <property type="match status" value="1"/>
</dbReference>
<evidence type="ECO:0000313" key="3">
    <source>
        <dbReference type="Proteomes" id="UP000001940"/>
    </source>
</evidence>
<dbReference type="SMR" id="Q95X90"/>
<dbReference type="InterPro" id="IPR014044">
    <property type="entry name" value="CAP_dom"/>
</dbReference>
<dbReference type="HOGENOM" id="CLU_035730_9_4_1"/>
<dbReference type="InParanoid" id="Q95X90"/>
<gene>
    <name evidence="2" type="ORF">CELE_D2062.1</name>
    <name evidence="2 4" type="ORF">D2062.1</name>
</gene>
<dbReference type="OrthoDB" id="337038at2759"/>
<dbReference type="InterPro" id="IPR018244">
    <property type="entry name" value="Allrgn_V5/Tpx1_CS"/>
</dbReference>
<keyword evidence="3" id="KW-1185">Reference proteome</keyword>
<dbReference type="eggNOG" id="KOG3017">
    <property type="taxonomic scope" value="Eukaryota"/>
</dbReference>
<evidence type="ECO:0000259" key="1">
    <source>
        <dbReference type="SMART" id="SM00198"/>
    </source>
</evidence>
<dbReference type="GeneID" id="24104374"/>
<dbReference type="EMBL" id="BX284602">
    <property type="protein sequence ID" value="CCD68435.1"/>
    <property type="molecule type" value="Genomic_DNA"/>
</dbReference>
<sequence length="204" mass="22758">MTSKSVATPALDPAFQQLTAFASVHNFILVKGQADKQDLAGYNIPKLKELIVAYHNLYRSKHGAPPLVADPVMDVAAKRWADEMAKSGWISHEKPRKYGENVAMFCQSGCWPLPQTLAQAMVHLFYIEGIGYDYSSFKPELLKENGHFTQIVWKSSRKIGVGISIGKSSQPPYIPTMFHCVKFDPPGNVLAQQYYLSNVQRPTA</sequence>
<dbReference type="OMA" id="GWISHEK"/>
<dbReference type="FunCoup" id="Q95X90">
    <property type="interactions" value="36"/>
</dbReference>
<dbReference type="Gene3D" id="3.40.33.10">
    <property type="entry name" value="CAP"/>
    <property type="match status" value="1"/>
</dbReference>
<name>Q95X90_CAEEL</name>
<protein>
    <submittedName>
        <fullName evidence="2">SCP domain-containing protein</fullName>
    </submittedName>
</protein>
<evidence type="ECO:0000313" key="4">
    <source>
        <dbReference type="WormBase" id="D2062.1"/>
    </source>
</evidence>
<dbReference type="Bgee" id="WBGene00017055">
    <property type="expression patterns" value="Expressed in material anatomical entity and 2 other cell types or tissues"/>
</dbReference>
<reference evidence="2 3" key="1">
    <citation type="journal article" date="1998" name="Science">
        <title>Genome sequence of the nematode C. elegans: a platform for investigating biology.</title>
        <authorList>
            <consortium name="The C. elegans sequencing consortium"/>
            <person name="Sulson J.E."/>
            <person name="Waterston R."/>
        </authorList>
    </citation>
    <scope>NUCLEOTIDE SEQUENCE [LARGE SCALE GENOMIC DNA]</scope>
    <source>
        <strain evidence="2 3">Bristol N2</strain>
    </source>
</reference>
<dbReference type="Pfam" id="PF00188">
    <property type="entry name" value="CAP"/>
    <property type="match status" value="1"/>
</dbReference>
<dbReference type="PaxDb" id="6239-D2062.1"/>
<dbReference type="InterPro" id="IPR001283">
    <property type="entry name" value="CRISP-related"/>
</dbReference>
<dbReference type="STRING" id="6239.D2062.1.1"/>
<accession>Q95X90</accession>
<dbReference type="GO" id="GO:0005615">
    <property type="term" value="C:extracellular space"/>
    <property type="evidence" value="ECO:0000318"/>
    <property type="project" value="GO_Central"/>
</dbReference>
<proteinExistence type="predicted"/>
<dbReference type="KEGG" id="cel:CELE_D2062.1"/>
<dbReference type="Proteomes" id="UP000001940">
    <property type="component" value="Chromosome II"/>
</dbReference>
<dbReference type="AlphaFoldDB" id="Q95X90"/>
<evidence type="ECO:0000313" key="2">
    <source>
        <dbReference type="EMBL" id="CCD68435.1"/>
    </source>
</evidence>
<dbReference type="PROSITE" id="PS01009">
    <property type="entry name" value="CRISP_1"/>
    <property type="match status" value="1"/>
</dbReference>
<dbReference type="CDD" id="cd05382">
    <property type="entry name" value="CAP_GAPR1-like"/>
    <property type="match status" value="1"/>
</dbReference>
<dbReference type="WormBase" id="D2062.1">
    <property type="protein sequence ID" value="CE09088"/>
    <property type="gene ID" value="WBGene00017055"/>
</dbReference>
<dbReference type="RefSeq" id="NP_001293506.1">
    <property type="nucleotide sequence ID" value="NM_001306577.1"/>
</dbReference>
<dbReference type="UCSC" id="D2062.1">
    <property type="organism name" value="c. elegans"/>
</dbReference>
<dbReference type="AGR" id="WB:WBGene00017055"/>
<dbReference type="CTD" id="24104374"/>